<dbReference type="SUPFAM" id="SSF52540">
    <property type="entry name" value="P-loop containing nucleoside triphosphate hydrolases"/>
    <property type="match status" value="1"/>
</dbReference>
<dbReference type="AlphaFoldDB" id="A0A8S0W087"/>
<keyword evidence="2" id="KW-1185">Reference proteome</keyword>
<evidence type="ECO:0000313" key="2">
    <source>
        <dbReference type="Proteomes" id="UP000467700"/>
    </source>
</evidence>
<dbReference type="EMBL" id="CACVBS010000080">
    <property type="protein sequence ID" value="CAA7269824.1"/>
    <property type="molecule type" value="Genomic_DNA"/>
</dbReference>
<protein>
    <submittedName>
        <fullName evidence="1">Uncharacterized protein</fullName>
    </submittedName>
</protein>
<dbReference type="InterPro" id="IPR052922">
    <property type="entry name" value="Cytidylate_Kinase-2"/>
</dbReference>
<name>A0A8S0W087_CYCAE</name>
<sequence>MAPSPFPVTTTEEERYGKGEYTAHSSICGVFISWDPQSTAGRALAEILGVPYISMDRIMWKPGWVQTPREEFSAELVAAMEQNERGWVADGEYANRGGLIAYGTSTDVIWLDPPLLLYFPRIVLRTFLRLFRLEEPCSSECPERVSEVFFSKESIIWWCISNHWIVRERNRARMAEIGLEEGTDVEHRRMRRIGGWGTDLTNWLRDVYDMVSSKAKAD</sequence>
<evidence type="ECO:0000313" key="1">
    <source>
        <dbReference type="EMBL" id="CAA7269824.1"/>
    </source>
</evidence>
<proteinExistence type="predicted"/>
<accession>A0A8S0W087</accession>
<dbReference type="OrthoDB" id="65590at2759"/>
<dbReference type="Gene3D" id="3.40.50.300">
    <property type="entry name" value="P-loop containing nucleotide triphosphate hydrolases"/>
    <property type="match status" value="1"/>
</dbReference>
<dbReference type="Proteomes" id="UP000467700">
    <property type="component" value="Unassembled WGS sequence"/>
</dbReference>
<reference evidence="1 2" key="1">
    <citation type="submission" date="2020-01" db="EMBL/GenBank/DDBJ databases">
        <authorList>
            <person name="Gupta K D."/>
        </authorList>
    </citation>
    <scope>NUCLEOTIDE SEQUENCE [LARGE SCALE GENOMIC DNA]</scope>
</reference>
<gene>
    <name evidence="1" type="ORF">AAE3_LOCUS12043</name>
</gene>
<organism evidence="1 2">
    <name type="scientific">Cyclocybe aegerita</name>
    <name type="common">Black poplar mushroom</name>
    <name type="synonym">Agrocybe aegerita</name>
    <dbReference type="NCBI Taxonomy" id="1973307"/>
    <lineage>
        <taxon>Eukaryota</taxon>
        <taxon>Fungi</taxon>
        <taxon>Dikarya</taxon>
        <taxon>Basidiomycota</taxon>
        <taxon>Agaricomycotina</taxon>
        <taxon>Agaricomycetes</taxon>
        <taxon>Agaricomycetidae</taxon>
        <taxon>Agaricales</taxon>
        <taxon>Agaricineae</taxon>
        <taxon>Bolbitiaceae</taxon>
        <taxon>Cyclocybe</taxon>
    </lineage>
</organism>
<dbReference type="PANTHER" id="PTHR37816">
    <property type="entry name" value="YALI0E33011P"/>
    <property type="match status" value="1"/>
</dbReference>
<dbReference type="InterPro" id="IPR027417">
    <property type="entry name" value="P-loop_NTPase"/>
</dbReference>
<dbReference type="PANTHER" id="PTHR37816:SF1">
    <property type="entry name" value="TOXIN"/>
    <property type="match status" value="1"/>
</dbReference>
<comment type="caution">
    <text evidence="1">The sequence shown here is derived from an EMBL/GenBank/DDBJ whole genome shotgun (WGS) entry which is preliminary data.</text>
</comment>